<reference evidence="7" key="1">
    <citation type="journal article" date="2020" name="Nat. Commun.">
        <title>Genome assembly of wild tea tree DASZ reveals pedigree and selection history of tea varieties.</title>
        <authorList>
            <person name="Zhang W."/>
            <person name="Zhang Y."/>
            <person name="Qiu H."/>
            <person name="Guo Y."/>
            <person name="Wan H."/>
            <person name="Zhang X."/>
            <person name="Scossa F."/>
            <person name="Alseekh S."/>
            <person name="Zhang Q."/>
            <person name="Wang P."/>
            <person name="Xu L."/>
            <person name="Schmidt M.H."/>
            <person name="Jia X."/>
            <person name="Li D."/>
            <person name="Zhu A."/>
            <person name="Guo F."/>
            <person name="Chen W."/>
            <person name="Ni D."/>
            <person name="Usadel B."/>
            <person name="Fernie A.R."/>
            <person name="Wen W."/>
        </authorList>
    </citation>
    <scope>NUCLEOTIDE SEQUENCE [LARGE SCALE GENOMIC DNA]</scope>
    <source>
        <strain evidence="7">cv. G240</strain>
    </source>
</reference>
<feature type="transmembrane region" description="Helical" evidence="4">
    <location>
        <begin position="134"/>
        <end position="155"/>
    </location>
</feature>
<sequence>MEEERIEEISVRLVGRTGGGDGSASARWVDGSEVDSESPPWSLLDENESRESRDGYGSVRRRLVKKPKRVDSFDVEAMEITGFQDHHAKDPSLWQTVALAFQTLGVVYGDMGTSPLYVFTDVFSKVPIKSDVDLLGALSLVMYTIALLPLAKYVFVVLKANDNGEGGTFALYSLICRYAKVNLLPNRQQADEDISSFKLRLPTPELERALGIKEALERRSYLKTLLLLLVLMGTSMVIGDGILTPAISESCRTLEKVAPSKGVPNFVKRRAIKRRAQFIKRCAGHDGEARGRLGLRARLSSGERRAMRVAASAIRRRLRLRQRKATKNL</sequence>
<feature type="transmembrane region" description="Helical" evidence="4">
    <location>
        <begin position="225"/>
        <end position="247"/>
    </location>
</feature>
<keyword evidence="4" id="KW-0812">Transmembrane</keyword>
<dbReference type="InterPro" id="IPR053951">
    <property type="entry name" value="K_trans_N"/>
</dbReference>
<feature type="region of interest" description="Disordered" evidence="3">
    <location>
        <begin position="1"/>
        <end position="57"/>
    </location>
</feature>
<keyword evidence="4" id="KW-1133">Transmembrane helix</keyword>
<dbReference type="InterPro" id="IPR003855">
    <property type="entry name" value="K+_transporter"/>
</dbReference>
<reference evidence="6 7" key="2">
    <citation type="submission" date="2020-07" db="EMBL/GenBank/DDBJ databases">
        <title>Genome assembly of wild tea tree DASZ reveals pedigree and selection history of tea varieties.</title>
        <authorList>
            <person name="Zhang W."/>
        </authorList>
    </citation>
    <scope>NUCLEOTIDE SEQUENCE [LARGE SCALE GENOMIC DNA]</scope>
    <source>
        <strain evidence="7">cv. G240</strain>
        <tissue evidence="6">Leaf</tissue>
    </source>
</reference>
<accession>A0A7J7H0S7</accession>
<comment type="subcellular location">
    <subcellularLocation>
        <location evidence="1">Cell membrane</location>
        <topology evidence="1">Multi-pass membrane protein</topology>
    </subcellularLocation>
</comment>
<dbReference type="AlphaFoldDB" id="A0A7J7H0S7"/>
<gene>
    <name evidence="6" type="ORF">HYC85_015572</name>
</gene>
<evidence type="ECO:0000313" key="6">
    <source>
        <dbReference type="EMBL" id="KAF5945344.1"/>
    </source>
</evidence>
<evidence type="ECO:0000256" key="1">
    <source>
        <dbReference type="ARBA" id="ARBA00004651"/>
    </source>
</evidence>
<dbReference type="EMBL" id="JACBKZ010000007">
    <property type="protein sequence ID" value="KAF5945344.1"/>
    <property type="molecule type" value="Genomic_DNA"/>
</dbReference>
<feature type="domain" description="K+ potassium transporter integral membrane" evidence="5">
    <location>
        <begin position="99"/>
        <end position="248"/>
    </location>
</feature>
<name>A0A7J7H0S7_CAMSI</name>
<keyword evidence="4" id="KW-0472">Membrane</keyword>
<dbReference type="GO" id="GO:0005886">
    <property type="term" value="C:plasma membrane"/>
    <property type="evidence" value="ECO:0007669"/>
    <property type="project" value="UniProtKB-SubCell"/>
</dbReference>
<evidence type="ECO:0000256" key="3">
    <source>
        <dbReference type="SAM" id="MobiDB-lite"/>
    </source>
</evidence>
<dbReference type="Proteomes" id="UP000593564">
    <property type="component" value="Unassembled WGS sequence"/>
</dbReference>
<dbReference type="Pfam" id="PF02705">
    <property type="entry name" value="K_trans"/>
    <property type="match status" value="1"/>
</dbReference>
<evidence type="ECO:0000256" key="4">
    <source>
        <dbReference type="SAM" id="Phobius"/>
    </source>
</evidence>
<dbReference type="PANTHER" id="PTHR30540">
    <property type="entry name" value="OSMOTIC STRESS POTASSIUM TRANSPORTER"/>
    <property type="match status" value="1"/>
</dbReference>
<protein>
    <recommendedName>
        <fullName evidence="5">K+ potassium transporter integral membrane domain-containing protein</fullName>
    </recommendedName>
</protein>
<comment type="caution">
    <text evidence="6">The sequence shown here is derived from an EMBL/GenBank/DDBJ whole genome shotgun (WGS) entry which is preliminary data.</text>
</comment>
<organism evidence="6 7">
    <name type="scientific">Camellia sinensis</name>
    <name type="common">Tea plant</name>
    <name type="synonym">Thea sinensis</name>
    <dbReference type="NCBI Taxonomy" id="4442"/>
    <lineage>
        <taxon>Eukaryota</taxon>
        <taxon>Viridiplantae</taxon>
        <taxon>Streptophyta</taxon>
        <taxon>Embryophyta</taxon>
        <taxon>Tracheophyta</taxon>
        <taxon>Spermatophyta</taxon>
        <taxon>Magnoliopsida</taxon>
        <taxon>eudicotyledons</taxon>
        <taxon>Gunneridae</taxon>
        <taxon>Pentapetalae</taxon>
        <taxon>asterids</taxon>
        <taxon>Ericales</taxon>
        <taxon>Theaceae</taxon>
        <taxon>Camellia</taxon>
    </lineage>
</organism>
<comment type="similarity">
    <text evidence="2">Belongs to the HAK/KUP transporter (TC 2.A.72.3) family.</text>
</comment>
<proteinExistence type="inferred from homology"/>
<keyword evidence="7" id="KW-1185">Reference proteome</keyword>
<dbReference type="GO" id="GO:0015079">
    <property type="term" value="F:potassium ion transmembrane transporter activity"/>
    <property type="evidence" value="ECO:0007669"/>
    <property type="project" value="InterPro"/>
</dbReference>
<evidence type="ECO:0000256" key="2">
    <source>
        <dbReference type="ARBA" id="ARBA00008440"/>
    </source>
</evidence>
<dbReference type="PANTHER" id="PTHR30540:SF4">
    <property type="entry name" value="POTASSIUM TRANSPORTER 12-RELATED"/>
    <property type="match status" value="1"/>
</dbReference>
<evidence type="ECO:0000259" key="5">
    <source>
        <dbReference type="Pfam" id="PF02705"/>
    </source>
</evidence>
<evidence type="ECO:0000313" key="7">
    <source>
        <dbReference type="Proteomes" id="UP000593564"/>
    </source>
</evidence>